<dbReference type="Pfam" id="PF02498">
    <property type="entry name" value="Bro-N"/>
    <property type="match status" value="1"/>
</dbReference>
<comment type="caution">
    <text evidence="2">The sequence shown here is derived from an EMBL/GenBank/DDBJ whole genome shotgun (WGS) entry which is preliminary data.</text>
</comment>
<proteinExistence type="predicted"/>
<dbReference type="InterPro" id="IPR003497">
    <property type="entry name" value="BRO_N_domain"/>
</dbReference>
<dbReference type="RefSeq" id="WP_198685766.1">
    <property type="nucleotide sequence ID" value="NZ_JAEIJD010000005.1"/>
</dbReference>
<accession>A0A934HKA5</accession>
<reference evidence="2" key="1">
    <citation type="submission" date="2020-12" db="EMBL/GenBank/DDBJ databases">
        <title>Pontibaca salina gen. nov., sp. nov., isolated from marine sediment.</title>
        <authorList>
            <person name="Bo J."/>
            <person name="Wang S."/>
            <person name="Song X."/>
            <person name="Du Z."/>
        </authorList>
    </citation>
    <scope>NUCLEOTIDE SEQUENCE</scope>
    <source>
        <strain evidence="2">S1109L</strain>
    </source>
</reference>
<evidence type="ECO:0000313" key="3">
    <source>
        <dbReference type="Proteomes" id="UP000613255"/>
    </source>
</evidence>
<protein>
    <recommendedName>
        <fullName evidence="1">Bro-N domain-containing protein</fullName>
    </recommendedName>
</protein>
<dbReference type="AlphaFoldDB" id="A0A934HKA5"/>
<dbReference type="PROSITE" id="PS51750">
    <property type="entry name" value="BRO_N"/>
    <property type="match status" value="1"/>
</dbReference>
<feature type="domain" description="Bro-N" evidence="1">
    <location>
        <begin position="21"/>
        <end position="115"/>
    </location>
</feature>
<dbReference type="EMBL" id="JAEIJD010000005">
    <property type="protein sequence ID" value="MBI6629734.1"/>
    <property type="molecule type" value="Genomic_DNA"/>
</dbReference>
<gene>
    <name evidence="2" type="ORF">JAO82_07530</name>
</gene>
<keyword evidence="3" id="KW-1185">Reference proteome</keyword>
<evidence type="ECO:0000259" key="1">
    <source>
        <dbReference type="PROSITE" id="PS51750"/>
    </source>
</evidence>
<evidence type="ECO:0000313" key="2">
    <source>
        <dbReference type="EMBL" id="MBI6629734.1"/>
    </source>
</evidence>
<dbReference type="PANTHER" id="PTHR36180">
    <property type="entry name" value="DNA-BINDING PROTEIN-RELATED-RELATED"/>
    <property type="match status" value="1"/>
</dbReference>
<dbReference type="SMART" id="SM01040">
    <property type="entry name" value="Bro-N"/>
    <property type="match status" value="1"/>
</dbReference>
<organism evidence="2 3">
    <name type="scientific">Pontibaca salina</name>
    <dbReference type="NCBI Taxonomy" id="2795731"/>
    <lineage>
        <taxon>Bacteria</taxon>
        <taxon>Pseudomonadati</taxon>
        <taxon>Pseudomonadota</taxon>
        <taxon>Alphaproteobacteria</taxon>
        <taxon>Rhodobacterales</taxon>
        <taxon>Roseobacteraceae</taxon>
        <taxon>Pontibaca</taxon>
    </lineage>
</organism>
<dbReference type="PANTHER" id="PTHR36180:SF2">
    <property type="entry name" value="BRO FAMILY PROTEIN"/>
    <property type="match status" value="1"/>
</dbReference>
<sequence>MTTSSVEIITTTTPPQTMTSETPFGSLRSVTIDGKVWFVAADVCRTLGIQNTADALSNIDRTDVNEIRLQRRGRPNKLVSESGLYDLVLQSRKKTARAFRRHLTSEVIPSLHKHGVYVVGQENMTDAELRQAVNTRGERLVEGTRAQRHQQYAQEIARIEEEGRKATSWERHLAKKP</sequence>
<dbReference type="Proteomes" id="UP000613255">
    <property type="component" value="Unassembled WGS sequence"/>
</dbReference>
<name>A0A934HKA5_9RHOB</name>